<name>A0A2W5QX13_ANCNO</name>
<reference evidence="2 3" key="1">
    <citation type="submission" date="2017-08" db="EMBL/GenBank/DDBJ databases">
        <title>Infants hospitalized years apart are colonized by the same room-sourced microbial strains.</title>
        <authorList>
            <person name="Brooks B."/>
            <person name="Olm M.R."/>
            <person name="Firek B.A."/>
            <person name="Baker R."/>
            <person name="Thomas B.C."/>
            <person name="Morowitz M.J."/>
            <person name="Banfield J.F."/>
        </authorList>
    </citation>
    <scope>NUCLEOTIDE SEQUENCE [LARGE SCALE GENOMIC DNA]</scope>
    <source>
        <strain evidence="2">S2_005_001_R2_27</strain>
    </source>
</reference>
<dbReference type="Pfam" id="PF25612">
    <property type="entry name" value="DUF7940"/>
    <property type="match status" value="1"/>
</dbReference>
<dbReference type="EMBL" id="QFQD01000049">
    <property type="protein sequence ID" value="PZQ81264.1"/>
    <property type="molecule type" value="Genomic_DNA"/>
</dbReference>
<organism evidence="2 3">
    <name type="scientific">Ancylobacter novellus</name>
    <name type="common">Thiobacillus novellus</name>
    <dbReference type="NCBI Taxonomy" id="921"/>
    <lineage>
        <taxon>Bacteria</taxon>
        <taxon>Pseudomonadati</taxon>
        <taxon>Pseudomonadota</taxon>
        <taxon>Alphaproteobacteria</taxon>
        <taxon>Hyphomicrobiales</taxon>
        <taxon>Xanthobacteraceae</taxon>
        <taxon>Ancylobacter</taxon>
    </lineage>
</organism>
<protein>
    <submittedName>
        <fullName evidence="2">Uncharacterized protein</fullName>
    </submittedName>
</protein>
<gene>
    <name evidence="2" type="ORF">DI549_14740</name>
</gene>
<sequence length="75" mass="8377">MRLVPDWRRVLLRAYSVRFIILAGIFSGAEVVLQLFGETLPFPDGVRAAIYFLITMLALVFRVVAQPSANLGDKP</sequence>
<evidence type="ECO:0000313" key="2">
    <source>
        <dbReference type="EMBL" id="PZQ81264.1"/>
    </source>
</evidence>
<proteinExistence type="predicted"/>
<evidence type="ECO:0000313" key="3">
    <source>
        <dbReference type="Proteomes" id="UP000248887"/>
    </source>
</evidence>
<dbReference type="InterPro" id="IPR057700">
    <property type="entry name" value="DUF7940"/>
</dbReference>
<comment type="caution">
    <text evidence="2">The sequence shown here is derived from an EMBL/GenBank/DDBJ whole genome shotgun (WGS) entry which is preliminary data.</text>
</comment>
<accession>A0A2W5QX13</accession>
<dbReference type="Proteomes" id="UP000248887">
    <property type="component" value="Unassembled WGS sequence"/>
</dbReference>
<keyword evidence="1" id="KW-1133">Transmembrane helix</keyword>
<evidence type="ECO:0000256" key="1">
    <source>
        <dbReference type="SAM" id="Phobius"/>
    </source>
</evidence>
<dbReference type="AlphaFoldDB" id="A0A2W5QX13"/>
<keyword evidence="1" id="KW-0812">Transmembrane</keyword>
<keyword evidence="1" id="KW-0472">Membrane</keyword>
<feature type="transmembrane region" description="Helical" evidence="1">
    <location>
        <begin position="48"/>
        <end position="65"/>
    </location>
</feature>
<feature type="transmembrane region" description="Helical" evidence="1">
    <location>
        <begin position="12"/>
        <end position="36"/>
    </location>
</feature>